<reference evidence="1 2" key="1">
    <citation type="submission" date="2018-06" db="EMBL/GenBank/DDBJ databases">
        <title>Genomic Encyclopedia of Type Strains, Phase IV (KMG-IV): sequencing the most valuable type-strain genomes for metagenomic binning, comparative biology and taxonomic classification.</title>
        <authorList>
            <person name="Goeker M."/>
        </authorList>
    </citation>
    <scope>NUCLEOTIDE SEQUENCE [LARGE SCALE GENOMIC DNA]</scope>
    <source>
        <strain evidence="1 2">DSM 22112</strain>
    </source>
</reference>
<gene>
    <name evidence="1" type="ORF">DES36_10963</name>
</gene>
<accession>A0A366I875</accession>
<protein>
    <submittedName>
        <fullName evidence="1">Uncharacterized protein</fullName>
    </submittedName>
</protein>
<comment type="caution">
    <text evidence="1">The sequence shown here is derived from an EMBL/GenBank/DDBJ whole genome shotgun (WGS) entry which is preliminary data.</text>
</comment>
<dbReference type="Proteomes" id="UP000253490">
    <property type="component" value="Unassembled WGS sequence"/>
</dbReference>
<organism evidence="1 2">
    <name type="scientific">Alkalibaculum bacchi</name>
    <dbReference type="NCBI Taxonomy" id="645887"/>
    <lineage>
        <taxon>Bacteria</taxon>
        <taxon>Bacillati</taxon>
        <taxon>Bacillota</taxon>
        <taxon>Clostridia</taxon>
        <taxon>Eubacteriales</taxon>
        <taxon>Eubacteriaceae</taxon>
        <taxon>Alkalibaculum</taxon>
    </lineage>
</organism>
<evidence type="ECO:0000313" key="1">
    <source>
        <dbReference type="EMBL" id="RBP63845.1"/>
    </source>
</evidence>
<dbReference type="EMBL" id="QNRX01000009">
    <property type="protein sequence ID" value="RBP63845.1"/>
    <property type="molecule type" value="Genomic_DNA"/>
</dbReference>
<sequence length="65" mass="7785">MNRKGENAEVIFYLNKKFAGIIVNNNNTAVKRWRAICNVWFYFSIKLYFKLTASFYKLAVFFTFN</sequence>
<proteinExistence type="predicted"/>
<dbReference type="AlphaFoldDB" id="A0A366I875"/>
<keyword evidence="2" id="KW-1185">Reference proteome</keyword>
<evidence type="ECO:0000313" key="2">
    <source>
        <dbReference type="Proteomes" id="UP000253490"/>
    </source>
</evidence>
<name>A0A366I875_9FIRM</name>